<evidence type="ECO:0000313" key="2">
    <source>
        <dbReference type="EMBL" id="RSH84159.1"/>
    </source>
</evidence>
<dbReference type="STRING" id="105984.A0A427XZ85"/>
<proteinExistence type="predicted"/>
<dbReference type="EMBL" id="RSCE01000003">
    <property type="protein sequence ID" value="RSH84159.1"/>
    <property type="molecule type" value="Genomic_DNA"/>
</dbReference>
<dbReference type="PRINTS" id="PR00348">
    <property type="entry name" value="UBIQUITIN"/>
</dbReference>
<gene>
    <name evidence="2" type="ORF">EHS24_005663</name>
</gene>
<dbReference type="SUPFAM" id="SSF54236">
    <property type="entry name" value="Ubiquitin-like"/>
    <property type="match status" value="1"/>
</dbReference>
<dbReference type="InterPro" id="IPR000626">
    <property type="entry name" value="Ubiquitin-like_dom"/>
</dbReference>
<dbReference type="AlphaFoldDB" id="A0A427XZ85"/>
<dbReference type="SMART" id="SM00213">
    <property type="entry name" value="UBQ"/>
    <property type="match status" value="1"/>
</dbReference>
<protein>
    <recommendedName>
        <fullName evidence="1">Ubiquitin-like domain-containing protein</fullName>
    </recommendedName>
</protein>
<dbReference type="RefSeq" id="XP_028477607.1">
    <property type="nucleotide sequence ID" value="XM_028621155.1"/>
</dbReference>
<keyword evidence="3" id="KW-1185">Reference proteome</keyword>
<dbReference type="Proteomes" id="UP000279236">
    <property type="component" value="Unassembled WGS sequence"/>
</dbReference>
<dbReference type="InterPro" id="IPR019956">
    <property type="entry name" value="Ubiquitin_dom"/>
</dbReference>
<feature type="domain" description="Ubiquitin-like" evidence="1">
    <location>
        <begin position="3"/>
        <end position="73"/>
    </location>
</feature>
<dbReference type="Gene3D" id="3.10.20.90">
    <property type="entry name" value="Phosphatidylinositol 3-kinase Catalytic Subunit, Chain A, domain 1"/>
    <property type="match status" value="1"/>
</dbReference>
<dbReference type="InterPro" id="IPR029071">
    <property type="entry name" value="Ubiquitin-like_domsf"/>
</dbReference>
<dbReference type="PROSITE" id="PS50053">
    <property type="entry name" value="UBIQUITIN_2"/>
    <property type="match status" value="1"/>
</dbReference>
<comment type="caution">
    <text evidence="2">The sequence shown here is derived from an EMBL/GenBank/DDBJ whole genome shotgun (WGS) entry which is preliminary data.</text>
</comment>
<name>A0A427XZ85_9TREE</name>
<dbReference type="CDD" id="cd17039">
    <property type="entry name" value="Ubl_ubiquitin_like"/>
    <property type="match status" value="1"/>
</dbReference>
<accession>A0A427XZ85</accession>
<dbReference type="GeneID" id="39590206"/>
<evidence type="ECO:0000313" key="3">
    <source>
        <dbReference type="Proteomes" id="UP000279236"/>
    </source>
</evidence>
<dbReference type="Pfam" id="PF00240">
    <property type="entry name" value="ubiquitin"/>
    <property type="match status" value="1"/>
</dbReference>
<organism evidence="2 3">
    <name type="scientific">Apiotrichum porosum</name>
    <dbReference type="NCBI Taxonomy" id="105984"/>
    <lineage>
        <taxon>Eukaryota</taxon>
        <taxon>Fungi</taxon>
        <taxon>Dikarya</taxon>
        <taxon>Basidiomycota</taxon>
        <taxon>Agaricomycotina</taxon>
        <taxon>Tremellomycetes</taxon>
        <taxon>Trichosporonales</taxon>
        <taxon>Trichosporonaceae</taxon>
        <taxon>Apiotrichum</taxon>
    </lineage>
</organism>
<evidence type="ECO:0000259" key="1">
    <source>
        <dbReference type="PROSITE" id="PS50053"/>
    </source>
</evidence>
<dbReference type="OrthoDB" id="428577at2759"/>
<reference evidence="2 3" key="1">
    <citation type="submission" date="2018-11" db="EMBL/GenBank/DDBJ databases">
        <title>Genome sequence of Apiotrichum porosum DSM 27194.</title>
        <authorList>
            <person name="Aliyu H."/>
            <person name="Gorte O."/>
            <person name="Ochsenreither K."/>
        </authorList>
    </citation>
    <scope>NUCLEOTIDE SEQUENCE [LARGE SCALE GENOMIC DNA]</scope>
    <source>
        <strain evidence="2 3">DSM 27194</strain>
    </source>
</reference>
<sequence>MSLEIYAKNAAGKRYLLNLEPSSKVYDAKLAIQTQSKISPDAIKLTFRGDVLDDGNSLEDVGIMQGNTIHVLVGAEQDWPETQDQEVPACKCVIM</sequence>